<evidence type="ECO:0000313" key="1">
    <source>
        <dbReference type="EMBL" id="OHA04168.1"/>
    </source>
</evidence>
<reference evidence="1 2" key="1">
    <citation type="journal article" date="2016" name="Nat. Commun.">
        <title>Thousands of microbial genomes shed light on interconnected biogeochemical processes in an aquifer system.</title>
        <authorList>
            <person name="Anantharaman K."/>
            <person name="Brown C.T."/>
            <person name="Hug L.A."/>
            <person name="Sharon I."/>
            <person name="Castelle C.J."/>
            <person name="Probst A.J."/>
            <person name="Thomas B.C."/>
            <person name="Singh A."/>
            <person name="Wilkins M.J."/>
            <person name="Karaoz U."/>
            <person name="Brodie E.L."/>
            <person name="Williams K.H."/>
            <person name="Hubbard S.S."/>
            <person name="Banfield J.F."/>
        </authorList>
    </citation>
    <scope>NUCLEOTIDE SEQUENCE [LARGE SCALE GENOMIC DNA]</scope>
</reference>
<organism evidence="1 2">
    <name type="scientific">Candidatus Sungbacteria bacterium RIFCSPHIGHO2_02_FULL_52_23</name>
    <dbReference type="NCBI Taxonomy" id="1802274"/>
    <lineage>
        <taxon>Bacteria</taxon>
        <taxon>Candidatus Sungiibacteriota</taxon>
    </lineage>
</organism>
<dbReference type="Proteomes" id="UP000178510">
    <property type="component" value="Unassembled WGS sequence"/>
</dbReference>
<protein>
    <recommendedName>
        <fullName evidence="3">C2H2-type domain-containing protein</fullName>
    </recommendedName>
</protein>
<name>A0A1G2KXL9_9BACT</name>
<proteinExistence type="predicted"/>
<evidence type="ECO:0000313" key="2">
    <source>
        <dbReference type="Proteomes" id="UP000178510"/>
    </source>
</evidence>
<evidence type="ECO:0008006" key="3">
    <source>
        <dbReference type="Google" id="ProtNLM"/>
    </source>
</evidence>
<dbReference type="EMBL" id="MHQM01000011">
    <property type="protein sequence ID" value="OHA04168.1"/>
    <property type="molecule type" value="Genomic_DNA"/>
</dbReference>
<dbReference type="STRING" id="1802274.A3J58_01710"/>
<comment type="caution">
    <text evidence="1">The sequence shown here is derived from an EMBL/GenBank/DDBJ whole genome shotgun (WGS) entry which is preliminary data.</text>
</comment>
<sequence>MGLFDFNSTLWFSFLTAHRRVDIVFSLSFVVEEKVVIQSYKFQLDLGDVYHAKNVSLTLVAVCPLSMAGVCVGSVEITVFVRKDFGNEPVAFLDHPITRLRNCGLTTTYKCPECGVHFGLTDEEWELMHVRAHVFLKEQGVASDWF</sequence>
<gene>
    <name evidence="1" type="ORF">A3J58_01710</name>
</gene>
<accession>A0A1G2KXL9</accession>
<dbReference type="AlphaFoldDB" id="A0A1G2KXL9"/>